<keyword evidence="1" id="KW-0540">Nuclease</keyword>
<evidence type="ECO:0000259" key="4">
    <source>
        <dbReference type="PROSITE" id="PS50830"/>
    </source>
</evidence>
<keyword evidence="2" id="KW-0255">Endonuclease</keyword>
<dbReference type="SUPFAM" id="SSF50199">
    <property type="entry name" value="Staphylococcal nuclease"/>
    <property type="match status" value="1"/>
</dbReference>
<gene>
    <name evidence="5" type="ORF">CDEB00056_LOCUS14249</name>
</gene>
<evidence type="ECO:0000256" key="2">
    <source>
        <dbReference type="ARBA" id="ARBA00022759"/>
    </source>
</evidence>
<dbReference type="InterPro" id="IPR016071">
    <property type="entry name" value="Staphylococal_nuclease_OB-fold"/>
</dbReference>
<name>A0A7S3VB50_9STRA</name>
<dbReference type="PANTHER" id="PTHR12302:SF3">
    <property type="entry name" value="SERINE_THREONINE-PROTEIN KINASE 31"/>
    <property type="match status" value="1"/>
</dbReference>
<organism evidence="5">
    <name type="scientific">Chaetoceros debilis</name>
    <dbReference type="NCBI Taxonomy" id="122233"/>
    <lineage>
        <taxon>Eukaryota</taxon>
        <taxon>Sar</taxon>
        <taxon>Stramenopiles</taxon>
        <taxon>Ochrophyta</taxon>
        <taxon>Bacillariophyta</taxon>
        <taxon>Coscinodiscophyceae</taxon>
        <taxon>Chaetocerotophycidae</taxon>
        <taxon>Chaetocerotales</taxon>
        <taxon>Chaetocerotaceae</taxon>
        <taxon>Chaetoceros</taxon>
    </lineage>
</organism>
<dbReference type="PANTHER" id="PTHR12302">
    <property type="entry name" value="EBNA2 BINDING PROTEIN P100"/>
    <property type="match status" value="1"/>
</dbReference>
<dbReference type="AlphaFoldDB" id="A0A7S3VB50"/>
<keyword evidence="3" id="KW-0378">Hydrolase</keyword>
<dbReference type="GO" id="GO:0004519">
    <property type="term" value="F:endonuclease activity"/>
    <property type="evidence" value="ECO:0007669"/>
    <property type="project" value="UniProtKB-KW"/>
</dbReference>
<dbReference type="SMART" id="SM00318">
    <property type="entry name" value="SNc"/>
    <property type="match status" value="1"/>
</dbReference>
<dbReference type="GO" id="GO:0016787">
    <property type="term" value="F:hydrolase activity"/>
    <property type="evidence" value="ECO:0007669"/>
    <property type="project" value="UniProtKB-KW"/>
</dbReference>
<proteinExistence type="predicted"/>
<dbReference type="Gene3D" id="2.40.50.90">
    <property type="match status" value="1"/>
</dbReference>
<reference evidence="5" key="1">
    <citation type="submission" date="2021-01" db="EMBL/GenBank/DDBJ databases">
        <authorList>
            <person name="Corre E."/>
            <person name="Pelletier E."/>
            <person name="Niang G."/>
            <person name="Scheremetjew M."/>
            <person name="Finn R."/>
            <person name="Kale V."/>
            <person name="Holt S."/>
            <person name="Cochrane G."/>
            <person name="Meng A."/>
            <person name="Brown T."/>
            <person name="Cohen L."/>
        </authorList>
    </citation>
    <scope>NUCLEOTIDE SEQUENCE</scope>
    <source>
        <strain evidence="5">MM31A-1</strain>
    </source>
</reference>
<feature type="domain" description="TNase-like" evidence="4">
    <location>
        <begin position="1"/>
        <end position="116"/>
    </location>
</feature>
<dbReference type="EMBL" id="HBIO01018557">
    <property type="protein sequence ID" value="CAE0469396.1"/>
    <property type="molecule type" value="Transcribed_RNA"/>
</dbReference>
<dbReference type="PROSITE" id="PS50830">
    <property type="entry name" value="TNASE_3"/>
    <property type="match status" value="1"/>
</dbReference>
<evidence type="ECO:0000313" key="5">
    <source>
        <dbReference type="EMBL" id="CAE0469396.1"/>
    </source>
</evidence>
<dbReference type="Pfam" id="PF00565">
    <property type="entry name" value="SNase"/>
    <property type="match status" value="1"/>
</dbReference>
<evidence type="ECO:0000256" key="1">
    <source>
        <dbReference type="ARBA" id="ARBA00022722"/>
    </source>
</evidence>
<dbReference type="InterPro" id="IPR035437">
    <property type="entry name" value="SNase_OB-fold_sf"/>
</dbReference>
<sequence length="142" mass="15297">MPIRLYAIDCPEVGKNGNPSMPAADDAKEWTRALVNGKVVKVTLLQKDQYNRVLGEVTTTTSSAAAAIGTDLSIGLAHNGYATMYKGAGAEYDGHKDQIAREVQWAKDHRVGMWITENVQTPAEYKREMKAKAKTAAGSSGA</sequence>
<accession>A0A7S3VB50</accession>
<protein>
    <recommendedName>
        <fullName evidence="4">TNase-like domain-containing protein</fullName>
    </recommendedName>
</protein>
<evidence type="ECO:0000256" key="3">
    <source>
        <dbReference type="ARBA" id="ARBA00022801"/>
    </source>
</evidence>